<protein>
    <recommendedName>
        <fullName evidence="7">Telomerase reverse transcriptase</fullName>
        <ecNumber evidence="7">2.7.7.49</ecNumber>
    </recommendedName>
    <alternativeName>
        <fullName evidence="7">Telomerase catalytic subunit</fullName>
    </alternativeName>
</protein>
<evidence type="ECO:0000256" key="6">
    <source>
        <dbReference type="ARBA" id="ARBA00048173"/>
    </source>
</evidence>
<evidence type="ECO:0000313" key="11">
    <source>
        <dbReference type="Proteomes" id="UP000070700"/>
    </source>
</evidence>
<dbReference type="GO" id="GO:0003720">
    <property type="term" value="F:telomerase activity"/>
    <property type="evidence" value="ECO:0007669"/>
    <property type="project" value="InterPro"/>
</dbReference>
<feature type="region of interest" description="Disordered" evidence="8">
    <location>
        <begin position="428"/>
        <end position="448"/>
    </location>
</feature>
<gene>
    <name evidence="10" type="ORF">LY89DRAFT_313971</name>
</gene>
<evidence type="ECO:0000256" key="2">
    <source>
        <dbReference type="ARBA" id="ARBA00022695"/>
    </source>
</evidence>
<keyword evidence="7" id="KW-0158">Chromosome</keyword>
<dbReference type="Proteomes" id="UP000070700">
    <property type="component" value="Unassembled WGS sequence"/>
</dbReference>
<comment type="function">
    <text evidence="7">Telomerase is a ribonucleoprotein enzyme essential for the replication of chromosome termini in most eukaryotes. It elongates telomeres. It is a reverse transcriptase that adds simple sequence repeats to chromosome ends by copying a template sequence within the RNA component of the enzyme.</text>
</comment>
<keyword evidence="11" id="KW-1185">Reference proteome</keyword>
<reference evidence="10 11" key="1">
    <citation type="submission" date="2015-10" db="EMBL/GenBank/DDBJ databases">
        <title>Full genome of DAOMC 229536 Phialocephala scopiformis, a fungal endophyte of spruce producing the potent anti-insectan compound rugulosin.</title>
        <authorList>
            <consortium name="DOE Joint Genome Institute"/>
            <person name="Walker A.K."/>
            <person name="Frasz S.L."/>
            <person name="Seifert K.A."/>
            <person name="Miller J.D."/>
            <person name="Mondo S.J."/>
            <person name="Labutti K."/>
            <person name="Lipzen A."/>
            <person name="Dockter R."/>
            <person name="Kennedy M."/>
            <person name="Grigoriev I.V."/>
            <person name="Spatafora J.W."/>
        </authorList>
    </citation>
    <scope>NUCLEOTIDE SEQUENCE [LARGE SCALE GENOMIC DNA]</scope>
    <source>
        <strain evidence="10 11">CBS 120377</strain>
    </source>
</reference>
<dbReference type="InterPro" id="IPR003545">
    <property type="entry name" value="Telomerase_RT"/>
</dbReference>
<evidence type="ECO:0000256" key="7">
    <source>
        <dbReference type="RuleBase" id="RU365061"/>
    </source>
</evidence>
<dbReference type="OrthoDB" id="289721at2759"/>
<organism evidence="10 11">
    <name type="scientific">Mollisia scopiformis</name>
    <name type="common">Conifer needle endophyte fungus</name>
    <name type="synonym">Phialocephala scopiformis</name>
    <dbReference type="NCBI Taxonomy" id="149040"/>
    <lineage>
        <taxon>Eukaryota</taxon>
        <taxon>Fungi</taxon>
        <taxon>Dikarya</taxon>
        <taxon>Ascomycota</taxon>
        <taxon>Pezizomycotina</taxon>
        <taxon>Leotiomycetes</taxon>
        <taxon>Helotiales</taxon>
        <taxon>Mollisiaceae</taxon>
        <taxon>Mollisia</taxon>
    </lineage>
</organism>
<dbReference type="Pfam" id="PF12009">
    <property type="entry name" value="Telomerase_RBD"/>
    <property type="match status" value="1"/>
</dbReference>
<feature type="region of interest" description="Disordered" evidence="8">
    <location>
        <begin position="1"/>
        <end position="27"/>
    </location>
</feature>
<feature type="domain" description="Telomerase ribonucleoprotein complex - RNA-binding" evidence="9">
    <location>
        <begin position="478"/>
        <end position="534"/>
    </location>
</feature>
<evidence type="ECO:0000256" key="4">
    <source>
        <dbReference type="ARBA" id="ARBA00022842"/>
    </source>
</evidence>
<dbReference type="InParanoid" id="A0A194XRJ8"/>
<evidence type="ECO:0000256" key="8">
    <source>
        <dbReference type="SAM" id="MobiDB-lite"/>
    </source>
</evidence>
<evidence type="ECO:0000256" key="5">
    <source>
        <dbReference type="ARBA" id="ARBA00022918"/>
    </source>
</evidence>
<dbReference type="GeneID" id="28816383"/>
<dbReference type="Gene3D" id="1.10.132.70">
    <property type="match status" value="1"/>
</dbReference>
<sequence>MAGKRKRKRTGHADEGEKRQKVAGGFNGNDPIVKHALLHQYYPEVTSLREYLLARLPLASKIRRRKILSLGRKPEDKETDQNISRFLDRTLVGVYQNGDFSQDERWRQWTTFSQKPDESTSFANLSTAGVYSQSEIIDFSIWLMFSKTQKFNGRVQHLLCQGFQKDATARHMNREEHATSAIPGIVSTYPNVHVTSMKAWPWPQFLALFGRQGEKMMIDLILDCGIFVPVENAHGSYYQLSGQPLSEIQMIGQRPHARSMAKKNADDKHEARAPSSINFVRSRMMYARASTNVQGEVHFGFKHNHLLNRWPLKAKLLRNRDEEAQGAAHERSTVQVLMYMFPRQFGLHNVFVNEIDLWQAMQPFKDYTLRDEEIITRFPGIPMPKIPRRLRGAAVCLARKLQINHHRCSYKMLLDHYCPIPGQTSRHVSSETSQCTNGSTKLGTQTSLTSNGSKLHTQAIIPARKPSMMDYATPTAMVSAFCRAVLRNLVPLDFWGTGLVAKENRRIIDQHINTFVELQRFASFSVHHVSQGLKR</sequence>
<dbReference type="AlphaFoldDB" id="A0A194XRJ8"/>
<evidence type="ECO:0000259" key="9">
    <source>
        <dbReference type="Pfam" id="PF12009"/>
    </source>
</evidence>
<dbReference type="EC" id="2.7.7.49" evidence="7"/>
<dbReference type="STRING" id="149040.A0A194XRJ8"/>
<dbReference type="KEGG" id="psco:LY89DRAFT_313971"/>
<keyword evidence="2 7" id="KW-0548">Nucleotidyltransferase</keyword>
<dbReference type="GO" id="GO:0046872">
    <property type="term" value="F:metal ion binding"/>
    <property type="evidence" value="ECO:0007669"/>
    <property type="project" value="UniProtKB-KW"/>
</dbReference>
<comment type="subcellular location">
    <subcellularLocation>
        <location evidence="7">Nucleus</location>
    </subcellularLocation>
    <subcellularLocation>
        <location evidence="7">Chromosome</location>
        <location evidence="7">Telomere</location>
    </subcellularLocation>
</comment>
<dbReference type="EMBL" id="KQ947406">
    <property type="protein sequence ID" value="KUJ22915.1"/>
    <property type="molecule type" value="Genomic_DNA"/>
</dbReference>
<name>A0A194XRJ8_MOLSC</name>
<dbReference type="GO" id="GO:0042162">
    <property type="term" value="F:telomeric DNA binding"/>
    <property type="evidence" value="ECO:0007669"/>
    <property type="project" value="TreeGrafter"/>
</dbReference>
<dbReference type="GO" id="GO:0000333">
    <property type="term" value="C:telomerase catalytic core complex"/>
    <property type="evidence" value="ECO:0007669"/>
    <property type="project" value="TreeGrafter"/>
</dbReference>
<dbReference type="GO" id="GO:0007004">
    <property type="term" value="P:telomere maintenance via telomerase"/>
    <property type="evidence" value="ECO:0007669"/>
    <property type="project" value="TreeGrafter"/>
</dbReference>
<dbReference type="PANTHER" id="PTHR12066">
    <property type="entry name" value="TELOMERASE REVERSE TRANSCRIPTASE"/>
    <property type="match status" value="1"/>
</dbReference>
<feature type="compositionally biased region" description="Basic and acidic residues" evidence="8">
    <location>
        <begin position="11"/>
        <end position="20"/>
    </location>
</feature>
<keyword evidence="3 7" id="KW-0479">Metal-binding</keyword>
<comment type="similarity">
    <text evidence="7">Belongs to the reverse transcriptase family. Telomerase subfamily.</text>
</comment>
<comment type="catalytic activity">
    <reaction evidence="6 7">
        <text>DNA(n) + a 2'-deoxyribonucleoside 5'-triphosphate = DNA(n+1) + diphosphate</text>
        <dbReference type="Rhea" id="RHEA:22508"/>
        <dbReference type="Rhea" id="RHEA-COMP:17339"/>
        <dbReference type="Rhea" id="RHEA-COMP:17340"/>
        <dbReference type="ChEBI" id="CHEBI:33019"/>
        <dbReference type="ChEBI" id="CHEBI:61560"/>
        <dbReference type="ChEBI" id="CHEBI:173112"/>
        <dbReference type="EC" id="2.7.7.49"/>
    </reaction>
</comment>
<proteinExistence type="inferred from homology"/>
<keyword evidence="7" id="KW-0539">Nucleus</keyword>
<evidence type="ECO:0000256" key="3">
    <source>
        <dbReference type="ARBA" id="ARBA00022723"/>
    </source>
</evidence>
<keyword evidence="4 7" id="KW-0460">Magnesium</keyword>
<feature type="compositionally biased region" description="Basic residues" evidence="8">
    <location>
        <begin position="1"/>
        <end position="10"/>
    </location>
</feature>
<evidence type="ECO:0000256" key="1">
    <source>
        <dbReference type="ARBA" id="ARBA00022679"/>
    </source>
</evidence>
<dbReference type="GO" id="GO:0000781">
    <property type="term" value="C:chromosome, telomeric region"/>
    <property type="evidence" value="ECO:0007669"/>
    <property type="project" value="UniProtKB-SubCell"/>
</dbReference>
<dbReference type="RefSeq" id="XP_018077270.1">
    <property type="nucleotide sequence ID" value="XM_018206657.1"/>
</dbReference>
<keyword evidence="5 7" id="KW-0695">RNA-directed DNA polymerase</keyword>
<keyword evidence="7" id="KW-0779">Telomere</keyword>
<dbReference type="GO" id="GO:0070034">
    <property type="term" value="F:telomerase RNA binding"/>
    <property type="evidence" value="ECO:0007669"/>
    <property type="project" value="TreeGrafter"/>
</dbReference>
<keyword evidence="1 7" id="KW-0808">Transferase</keyword>
<dbReference type="InterPro" id="IPR021891">
    <property type="entry name" value="Telomerase_RBD"/>
</dbReference>
<dbReference type="PANTHER" id="PTHR12066:SF0">
    <property type="entry name" value="TELOMERASE REVERSE TRANSCRIPTASE"/>
    <property type="match status" value="1"/>
</dbReference>
<evidence type="ECO:0000313" key="10">
    <source>
        <dbReference type="EMBL" id="KUJ22915.1"/>
    </source>
</evidence>
<accession>A0A194XRJ8</accession>